<evidence type="ECO:0000256" key="1">
    <source>
        <dbReference type="SAM" id="MobiDB-lite"/>
    </source>
</evidence>
<protein>
    <recommendedName>
        <fullName evidence="4">DNA helicase</fullName>
    </recommendedName>
</protein>
<keyword evidence="3" id="KW-1185">Reference proteome</keyword>
<feature type="region of interest" description="Disordered" evidence="1">
    <location>
        <begin position="248"/>
        <end position="285"/>
    </location>
</feature>
<evidence type="ECO:0000313" key="2">
    <source>
        <dbReference type="EMBL" id="KAF9782687.1"/>
    </source>
</evidence>
<comment type="caution">
    <text evidence="2">The sequence shown here is derived from an EMBL/GenBank/DDBJ whole genome shotgun (WGS) entry which is preliminary data.</text>
</comment>
<dbReference type="EMBL" id="WIUZ02000011">
    <property type="protein sequence ID" value="KAF9782687.1"/>
    <property type="molecule type" value="Genomic_DNA"/>
</dbReference>
<evidence type="ECO:0000313" key="3">
    <source>
        <dbReference type="Proteomes" id="UP000736335"/>
    </source>
</evidence>
<reference evidence="2" key="2">
    <citation type="submission" date="2020-11" db="EMBL/GenBank/DDBJ databases">
        <authorList>
            <consortium name="DOE Joint Genome Institute"/>
            <person name="Kuo A."/>
            <person name="Miyauchi S."/>
            <person name="Kiss E."/>
            <person name="Drula E."/>
            <person name="Kohler A."/>
            <person name="Sanchez-Garcia M."/>
            <person name="Andreopoulos B."/>
            <person name="Barry K.W."/>
            <person name="Bonito G."/>
            <person name="Buee M."/>
            <person name="Carver A."/>
            <person name="Chen C."/>
            <person name="Cichocki N."/>
            <person name="Clum A."/>
            <person name="Culley D."/>
            <person name="Crous P.W."/>
            <person name="Fauchery L."/>
            <person name="Girlanda M."/>
            <person name="Hayes R."/>
            <person name="Keri Z."/>
            <person name="Labutti K."/>
            <person name="Lipzen A."/>
            <person name="Lombard V."/>
            <person name="Magnuson J."/>
            <person name="Maillard F."/>
            <person name="Morin E."/>
            <person name="Murat C."/>
            <person name="Nolan M."/>
            <person name="Ohm R."/>
            <person name="Pangilinan J."/>
            <person name="Pereira M."/>
            <person name="Perotto S."/>
            <person name="Peter M."/>
            <person name="Riley R."/>
            <person name="Sitrit Y."/>
            <person name="Stielow B."/>
            <person name="Szollosi G."/>
            <person name="Zifcakova L."/>
            <person name="Stursova M."/>
            <person name="Spatafora J.W."/>
            <person name="Tedersoo L."/>
            <person name="Vaario L.-M."/>
            <person name="Yamada A."/>
            <person name="Yan M."/>
            <person name="Wang P."/>
            <person name="Xu J."/>
            <person name="Bruns T."/>
            <person name="Baldrian P."/>
            <person name="Vilgalys R."/>
            <person name="Henrissat B."/>
            <person name="Grigoriev I.V."/>
            <person name="Hibbett D."/>
            <person name="Nagy L.G."/>
            <person name="Martin F.M."/>
        </authorList>
    </citation>
    <scope>NUCLEOTIDE SEQUENCE</scope>
    <source>
        <strain evidence="2">UH-Tt-Lm1</strain>
    </source>
</reference>
<reference evidence="2" key="1">
    <citation type="journal article" date="2020" name="Nat. Commun.">
        <title>Large-scale genome sequencing of mycorrhizal fungi provides insights into the early evolution of symbiotic traits.</title>
        <authorList>
            <person name="Miyauchi S."/>
            <person name="Kiss E."/>
            <person name="Kuo A."/>
            <person name="Drula E."/>
            <person name="Kohler A."/>
            <person name="Sanchez-Garcia M."/>
            <person name="Morin E."/>
            <person name="Andreopoulos B."/>
            <person name="Barry K.W."/>
            <person name="Bonito G."/>
            <person name="Buee M."/>
            <person name="Carver A."/>
            <person name="Chen C."/>
            <person name="Cichocki N."/>
            <person name="Clum A."/>
            <person name="Culley D."/>
            <person name="Crous P.W."/>
            <person name="Fauchery L."/>
            <person name="Girlanda M."/>
            <person name="Hayes R.D."/>
            <person name="Keri Z."/>
            <person name="LaButti K."/>
            <person name="Lipzen A."/>
            <person name="Lombard V."/>
            <person name="Magnuson J."/>
            <person name="Maillard F."/>
            <person name="Murat C."/>
            <person name="Nolan M."/>
            <person name="Ohm R.A."/>
            <person name="Pangilinan J."/>
            <person name="Pereira M.F."/>
            <person name="Perotto S."/>
            <person name="Peter M."/>
            <person name="Pfister S."/>
            <person name="Riley R."/>
            <person name="Sitrit Y."/>
            <person name="Stielow J.B."/>
            <person name="Szollosi G."/>
            <person name="Zifcakova L."/>
            <person name="Stursova M."/>
            <person name="Spatafora J.W."/>
            <person name="Tedersoo L."/>
            <person name="Vaario L.M."/>
            <person name="Yamada A."/>
            <person name="Yan M."/>
            <person name="Wang P."/>
            <person name="Xu J."/>
            <person name="Bruns T."/>
            <person name="Baldrian P."/>
            <person name="Vilgalys R."/>
            <person name="Dunand C."/>
            <person name="Henrissat B."/>
            <person name="Grigoriev I.V."/>
            <person name="Hibbett D."/>
            <person name="Nagy L.G."/>
            <person name="Martin F.M."/>
        </authorList>
    </citation>
    <scope>NUCLEOTIDE SEQUENCE</scope>
    <source>
        <strain evidence="2">UH-Tt-Lm1</strain>
    </source>
</reference>
<dbReference type="PANTHER" id="PTHR23274">
    <property type="entry name" value="DNA HELICASE-RELATED"/>
    <property type="match status" value="1"/>
</dbReference>
<dbReference type="PANTHER" id="PTHR23274:SF11">
    <property type="entry name" value="ATP-DEPENDENT DNA HELICASE PIF1"/>
    <property type="match status" value="1"/>
</dbReference>
<gene>
    <name evidence="2" type="ORF">BJ322DRAFT_1008709</name>
</gene>
<dbReference type="Proteomes" id="UP000736335">
    <property type="component" value="Unassembled WGS sequence"/>
</dbReference>
<dbReference type="SUPFAM" id="SSF52540">
    <property type="entry name" value="P-loop containing nucleoside triphosphate hydrolases"/>
    <property type="match status" value="1"/>
</dbReference>
<dbReference type="InterPro" id="IPR027417">
    <property type="entry name" value="P-loop_NTPase"/>
</dbReference>
<organism evidence="2 3">
    <name type="scientific">Thelephora terrestris</name>
    <dbReference type="NCBI Taxonomy" id="56493"/>
    <lineage>
        <taxon>Eukaryota</taxon>
        <taxon>Fungi</taxon>
        <taxon>Dikarya</taxon>
        <taxon>Basidiomycota</taxon>
        <taxon>Agaricomycotina</taxon>
        <taxon>Agaricomycetes</taxon>
        <taxon>Thelephorales</taxon>
        <taxon>Thelephoraceae</taxon>
        <taxon>Thelephora</taxon>
    </lineage>
</organism>
<feature type="compositionally biased region" description="Pro residues" evidence="1">
    <location>
        <begin position="273"/>
        <end position="285"/>
    </location>
</feature>
<name>A0A9P6L4T8_9AGAM</name>
<proteinExistence type="predicted"/>
<evidence type="ECO:0008006" key="4">
    <source>
        <dbReference type="Google" id="ProtNLM"/>
    </source>
</evidence>
<dbReference type="CDD" id="cd18809">
    <property type="entry name" value="SF1_C_RecD"/>
    <property type="match status" value="1"/>
</dbReference>
<accession>A0A9P6L4T8</accession>
<sequence length="285" mass="31051">MLVGTNFIRELLNNSKAKSSCTGELIYCAARDTIDGVEPTLNERKHLLSLNLADFSSEGALPGLIPLFVGMPVILRNRNISTELGITNGSQGIVRKVFTEPCANNYSVAKCVIVEFPDSSVDLPGLPPHCFPLTPTTWKFTTVLSDDKGSKRNVHISRLQLNLQPAFAITGHAAQGKTLPQVLVDLAEGGFAAYVSASRAQTREGLFVTNPVTLEALNKPVTSYLRQECRRLERLEHNTKIHYGFETGNIMAPLDPEGEAETEPLDPKNIAPEPRPVSAPDPLPL</sequence>
<dbReference type="AlphaFoldDB" id="A0A9P6L4T8"/>
<dbReference type="OrthoDB" id="432234at2759"/>